<reference evidence="2 3" key="1">
    <citation type="submission" date="2015-08" db="EMBL/GenBank/DDBJ databases">
        <title>The complete genome sequence of Bacillus beveridgei MLTeJB.</title>
        <authorList>
            <person name="Hanson T.E."/>
            <person name="Mesa C."/>
            <person name="Basesman S.M."/>
            <person name="Oremland R.S."/>
        </authorList>
    </citation>
    <scope>NUCLEOTIDE SEQUENCE [LARGE SCALE GENOMIC DNA]</scope>
    <source>
        <strain evidence="2 3">MLTeJB</strain>
    </source>
</reference>
<dbReference type="OrthoDB" id="2418141at2"/>
<evidence type="ECO:0000313" key="2">
    <source>
        <dbReference type="EMBL" id="AOM84429.1"/>
    </source>
</evidence>
<feature type="transmembrane region" description="Helical" evidence="1">
    <location>
        <begin position="48"/>
        <end position="65"/>
    </location>
</feature>
<feature type="transmembrane region" description="Helical" evidence="1">
    <location>
        <begin position="71"/>
        <end position="92"/>
    </location>
</feature>
<name>A0A1D7QZJ6_9BACI</name>
<proteinExistence type="predicted"/>
<keyword evidence="3" id="KW-1185">Reference proteome</keyword>
<accession>A0A1D7QZJ6</accession>
<dbReference type="InterPro" id="IPR026369">
    <property type="entry name" value="CxxC_20_CxxC"/>
</dbReference>
<dbReference type="AlphaFoldDB" id="A0A1D7QZJ6"/>
<keyword evidence="1" id="KW-0472">Membrane</keyword>
<evidence type="ECO:0000256" key="1">
    <source>
        <dbReference type="SAM" id="Phobius"/>
    </source>
</evidence>
<evidence type="ECO:0008006" key="4">
    <source>
        <dbReference type="Google" id="ProtNLM"/>
    </source>
</evidence>
<evidence type="ECO:0000313" key="3">
    <source>
        <dbReference type="Proteomes" id="UP000094463"/>
    </source>
</evidence>
<dbReference type="KEGG" id="bbev:BBEV_3112"/>
<dbReference type="RefSeq" id="WP_069366311.1">
    <property type="nucleotide sequence ID" value="NZ_CP012502.1"/>
</dbReference>
<protein>
    <recommendedName>
        <fullName evidence="4">Cxxc_20_cxxc protein</fullName>
    </recommendedName>
</protein>
<dbReference type="Proteomes" id="UP000094463">
    <property type="component" value="Chromosome"/>
</dbReference>
<sequence>MKFTLPVCDSCRTPLTWKQALVAQRFIKEYTSCPTCQEKQFVKARKDFLILTLFIALFPLLLNVFTDLAIFHSIILYAVIIILLVILSPFTYTLNTEDTRTGVNQNLFENKQTKK</sequence>
<keyword evidence="1" id="KW-0812">Transmembrane</keyword>
<dbReference type="NCBIfam" id="TIGR04104">
    <property type="entry name" value="cxxc_20_cxxc"/>
    <property type="match status" value="1"/>
</dbReference>
<organism evidence="2 3">
    <name type="scientific">Salisediminibacterium beveridgei</name>
    <dbReference type="NCBI Taxonomy" id="632773"/>
    <lineage>
        <taxon>Bacteria</taxon>
        <taxon>Bacillati</taxon>
        <taxon>Bacillota</taxon>
        <taxon>Bacilli</taxon>
        <taxon>Bacillales</taxon>
        <taxon>Bacillaceae</taxon>
        <taxon>Salisediminibacterium</taxon>
    </lineage>
</organism>
<keyword evidence="1" id="KW-1133">Transmembrane helix</keyword>
<dbReference type="EMBL" id="CP012502">
    <property type="protein sequence ID" value="AOM84429.1"/>
    <property type="molecule type" value="Genomic_DNA"/>
</dbReference>
<dbReference type="STRING" id="632773.BBEV_3112"/>
<gene>
    <name evidence="2" type="ORF">BBEV_3112</name>
</gene>